<protein>
    <recommendedName>
        <fullName evidence="4">Urease accessory protein UreE</fullName>
    </recommendedName>
</protein>
<dbReference type="RefSeq" id="WP_182953706.1">
    <property type="nucleotide sequence ID" value="NZ_WNXC01000001.1"/>
</dbReference>
<keyword evidence="1 4" id="KW-0963">Cytoplasm</keyword>
<comment type="caution">
    <text evidence="6">The sequence shown here is derived from an EMBL/GenBank/DDBJ whole genome shotgun (WGS) entry which is preliminary data.</text>
</comment>
<comment type="similarity">
    <text evidence="4">Belongs to the UreE family.</text>
</comment>
<organism evidence="6 7">
    <name type="scientific">Pedobacter gandavensis</name>
    <dbReference type="NCBI Taxonomy" id="2679963"/>
    <lineage>
        <taxon>Bacteria</taxon>
        <taxon>Pseudomonadati</taxon>
        <taxon>Bacteroidota</taxon>
        <taxon>Sphingobacteriia</taxon>
        <taxon>Sphingobacteriales</taxon>
        <taxon>Sphingobacteriaceae</taxon>
        <taxon>Pedobacter</taxon>
    </lineage>
</organism>
<keyword evidence="3 4" id="KW-0143">Chaperone</keyword>
<accession>A0ABR6ES77</accession>
<evidence type="ECO:0000256" key="1">
    <source>
        <dbReference type="ARBA" id="ARBA00022490"/>
    </source>
</evidence>
<comment type="subcellular location">
    <subcellularLocation>
        <location evidence="4">Cytoplasm</location>
    </subcellularLocation>
</comment>
<sequence>MIKVDRVIANLYDDAKRYSNCKIDILQLEWYDTTKRILRMLTDTGREIAIHHLEQEQLYHGDIIYQEGKDIIVVQIIPSACIVFQPATFRDMAIVCFEIGNKHIPVFINKDKEVIIAFESPLYRFLKRGGFEPRKEIRIIERTSTLMIHKWSSSGQVISLASK</sequence>
<dbReference type="EMBL" id="WNXC01000001">
    <property type="protein sequence ID" value="MBB2148112.1"/>
    <property type="molecule type" value="Genomic_DNA"/>
</dbReference>
<dbReference type="SUPFAM" id="SSF69287">
    <property type="entry name" value="Urease metallochaperone UreE, N-terminal domain"/>
    <property type="match status" value="1"/>
</dbReference>
<dbReference type="PIRSF" id="PIRSF036402">
    <property type="entry name" value="Ureas_acces_UreE"/>
    <property type="match status" value="1"/>
</dbReference>
<dbReference type="InterPro" id="IPR004029">
    <property type="entry name" value="UreE_N"/>
</dbReference>
<dbReference type="Pfam" id="PF02814">
    <property type="entry name" value="UreE_N"/>
    <property type="match status" value="1"/>
</dbReference>
<evidence type="ECO:0000256" key="4">
    <source>
        <dbReference type="HAMAP-Rule" id="MF_00822"/>
    </source>
</evidence>
<keyword evidence="2 4" id="KW-0533">Nickel</keyword>
<dbReference type="Proteomes" id="UP000636110">
    <property type="component" value="Unassembled WGS sequence"/>
</dbReference>
<dbReference type="InterPro" id="IPR036118">
    <property type="entry name" value="UreE_N_sf"/>
</dbReference>
<dbReference type="CDD" id="cd00571">
    <property type="entry name" value="UreE"/>
    <property type="match status" value="1"/>
</dbReference>
<dbReference type="SUPFAM" id="SSF69737">
    <property type="entry name" value="Urease metallochaperone UreE, C-terminal domain"/>
    <property type="match status" value="1"/>
</dbReference>
<evidence type="ECO:0000256" key="2">
    <source>
        <dbReference type="ARBA" id="ARBA00022596"/>
    </source>
</evidence>
<dbReference type="Gene3D" id="3.30.70.790">
    <property type="entry name" value="UreE, C-terminal domain"/>
    <property type="match status" value="1"/>
</dbReference>
<dbReference type="SMART" id="SM00988">
    <property type="entry name" value="UreE_N"/>
    <property type="match status" value="1"/>
</dbReference>
<feature type="domain" description="UreE urease accessory N-terminal" evidence="5">
    <location>
        <begin position="7"/>
        <end position="72"/>
    </location>
</feature>
<dbReference type="Gene3D" id="2.60.260.20">
    <property type="entry name" value="Urease metallochaperone UreE, N-terminal domain"/>
    <property type="match status" value="1"/>
</dbReference>
<comment type="function">
    <text evidence="4">Involved in urease metallocenter assembly. Binds nickel. Probably functions as a nickel donor during metallocenter assembly.</text>
</comment>
<gene>
    <name evidence="4" type="primary">ureE</name>
    <name evidence="6" type="ORF">GM920_04215</name>
</gene>
<evidence type="ECO:0000313" key="7">
    <source>
        <dbReference type="Proteomes" id="UP000636110"/>
    </source>
</evidence>
<reference evidence="6 7" key="1">
    <citation type="submission" date="2019-11" db="EMBL/GenBank/DDBJ databases">
        <title>Description of Pedobacter sp. LMG 31462T.</title>
        <authorList>
            <person name="Carlier A."/>
            <person name="Qi S."/>
            <person name="Vandamme P."/>
        </authorList>
    </citation>
    <scope>NUCLEOTIDE SEQUENCE [LARGE SCALE GENOMIC DNA]</scope>
    <source>
        <strain evidence="6 7">LMG 31462</strain>
    </source>
</reference>
<dbReference type="HAMAP" id="MF_00822">
    <property type="entry name" value="UreE"/>
    <property type="match status" value="1"/>
</dbReference>
<evidence type="ECO:0000256" key="3">
    <source>
        <dbReference type="ARBA" id="ARBA00023186"/>
    </source>
</evidence>
<evidence type="ECO:0000313" key="6">
    <source>
        <dbReference type="EMBL" id="MBB2148112.1"/>
    </source>
</evidence>
<dbReference type="InterPro" id="IPR012406">
    <property type="entry name" value="UreE"/>
</dbReference>
<name>A0ABR6ES77_9SPHI</name>
<keyword evidence="7" id="KW-1185">Reference proteome</keyword>
<proteinExistence type="inferred from homology"/>
<evidence type="ECO:0000259" key="5">
    <source>
        <dbReference type="SMART" id="SM00988"/>
    </source>
</evidence>